<gene>
    <name evidence="8" type="ordered locus">Pyrfu_1471</name>
</gene>
<dbReference type="Pfam" id="PF02779">
    <property type="entry name" value="Transket_pyr"/>
    <property type="match status" value="1"/>
</dbReference>
<evidence type="ECO:0000256" key="3">
    <source>
        <dbReference type="ARBA" id="ARBA00011631"/>
    </source>
</evidence>
<reference evidence="8 9" key="1">
    <citation type="journal article" date="2011" name="Stand. Genomic Sci.">
        <title>Complete genome sequence of the hyperthermophilic chemolithoautotroph Pyrolobus fumarii type strain (1A).</title>
        <authorList>
            <person name="Anderson I."/>
            <person name="Goker M."/>
            <person name="Nolan M."/>
            <person name="Lucas S."/>
            <person name="Hammon N."/>
            <person name="Deshpande S."/>
            <person name="Cheng J.F."/>
            <person name="Tapia R."/>
            <person name="Han C."/>
            <person name="Goodwin L."/>
            <person name="Pitluck S."/>
            <person name="Huntemann M."/>
            <person name="Liolios K."/>
            <person name="Ivanova N."/>
            <person name="Pagani I."/>
            <person name="Mavromatis K."/>
            <person name="Ovchinikova G."/>
            <person name="Pati A."/>
            <person name="Chen A."/>
            <person name="Palaniappan K."/>
            <person name="Land M."/>
            <person name="Hauser L."/>
            <person name="Brambilla E.M."/>
            <person name="Huber H."/>
            <person name="Yasawong M."/>
            <person name="Rohde M."/>
            <person name="Spring S."/>
            <person name="Abt B."/>
            <person name="Sikorski J."/>
            <person name="Wirth R."/>
            <person name="Detter J.C."/>
            <person name="Woyke T."/>
            <person name="Bristow J."/>
            <person name="Eisen J.A."/>
            <person name="Markowitz V."/>
            <person name="Hugenholtz P."/>
            <person name="Kyrpides N.C."/>
            <person name="Klenk H.P."/>
            <person name="Lapidus A."/>
        </authorList>
    </citation>
    <scope>NUCLEOTIDE SEQUENCE [LARGE SCALE GENOMIC DNA]</scope>
    <source>
        <strain evidence="9">DSM 11204 / 1A</strain>
    </source>
</reference>
<dbReference type="PANTHER" id="PTHR43825">
    <property type="entry name" value="PYRUVATE DEHYDROGENASE E1 COMPONENT"/>
    <property type="match status" value="1"/>
</dbReference>
<dbReference type="InterPro" id="IPR005475">
    <property type="entry name" value="Transketolase-like_Pyr-bd"/>
</dbReference>
<comment type="cofactor">
    <cofactor evidence="1">
        <name>thiamine diphosphate</name>
        <dbReference type="ChEBI" id="CHEBI:58937"/>
    </cofactor>
</comment>
<dbReference type="GO" id="GO:0019164">
    <property type="term" value="F:pyruvate synthase activity"/>
    <property type="evidence" value="ECO:0007669"/>
    <property type="project" value="UniProtKB-ARBA"/>
</dbReference>
<dbReference type="EC" id="1.2.7.11" evidence="4"/>
<dbReference type="KEGG" id="pfm:Pyrfu_1471"/>
<dbReference type="InterPro" id="IPR033248">
    <property type="entry name" value="Transketolase_C"/>
</dbReference>
<dbReference type="InterPro" id="IPR051157">
    <property type="entry name" value="PDH/Transketolase"/>
</dbReference>
<protein>
    <recommendedName>
        <fullName evidence="4">2-oxoacid oxidoreductase (ferredoxin)</fullName>
        <ecNumber evidence="4">1.2.7.11</ecNumber>
    </recommendedName>
</protein>
<evidence type="ECO:0000256" key="6">
    <source>
        <dbReference type="ARBA" id="ARBA00048893"/>
    </source>
</evidence>
<evidence type="ECO:0000313" key="8">
    <source>
        <dbReference type="EMBL" id="AEM39329.1"/>
    </source>
</evidence>
<dbReference type="SUPFAM" id="SSF52922">
    <property type="entry name" value="TK C-terminal domain-like"/>
    <property type="match status" value="1"/>
</dbReference>
<evidence type="ECO:0000256" key="4">
    <source>
        <dbReference type="ARBA" id="ARBA00012691"/>
    </source>
</evidence>
<dbReference type="InParanoid" id="G0EHA5"/>
<dbReference type="FunFam" id="3.40.50.970:FF:000129">
    <property type="entry name" value="Transketolase"/>
    <property type="match status" value="1"/>
</dbReference>
<evidence type="ECO:0000256" key="1">
    <source>
        <dbReference type="ARBA" id="ARBA00001964"/>
    </source>
</evidence>
<comment type="similarity">
    <text evidence="2">Belongs to the transketolase family.</text>
</comment>
<dbReference type="SUPFAM" id="SSF52518">
    <property type="entry name" value="Thiamin diphosphate-binding fold (THDP-binding)"/>
    <property type="match status" value="1"/>
</dbReference>
<dbReference type="InterPro" id="IPR029061">
    <property type="entry name" value="THDP-binding"/>
</dbReference>
<accession>G0EHA5</accession>
<evidence type="ECO:0000259" key="7">
    <source>
        <dbReference type="SMART" id="SM00861"/>
    </source>
</evidence>
<dbReference type="Pfam" id="PF02780">
    <property type="entry name" value="Transketolase_C"/>
    <property type="match status" value="1"/>
</dbReference>
<sequence length="311" mass="34351">MTMRDAVGRALVELGEEDPDMVVVTADVARSTRTSWFGEKFPERFVNVGIGEQDLVDFAAGLALAGKRPWAAAFAMFMMRAWEQIRNTIDRMRLNVKLLATHSGFSDHSDGSSHQSLEDVALMRVLHNMVVVVPADALEAYKAVRALHWDVNGPAYLRVGRDYSPVITEPETPFRIGNANILRDGDDLAIVGCGPILYQALRAADILEKKIGVKPAVIDMHTIKPIDRHTIVKYAQKTGFIVTVEEHYTRGGLGGAVAEVLAEEYPTRILMIGARGYGHSARSIEDLYRAHCLVAECIAKRIEEALRGVKN</sequence>
<dbReference type="CDD" id="cd07033">
    <property type="entry name" value="TPP_PYR_DXS_TK_like"/>
    <property type="match status" value="1"/>
</dbReference>
<dbReference type="FunCoup" id="G0EHA5">
    <property type="interactions" value="98"/>
</dbReference>
<keyword evidence="5" id="KW-0786">Thiamine pyrophosphate</keyword>
<dbReference type="PANTHER" id="PTHR43825:SF1">
    <property type="entry name" value="TRANSKETOLASE-LIKE PYRIMIDINE-BINDING DOMAIN-CONTAINING PROTEIN"/>
    <property type="match status" value="1"/>
</dbReference>
<dbReference type="AlphaFoldDB" id="G0EHA5"/>
<dbReference type="SMART" id="SM00861">
    <property type="entry name" value="Transket_pyr"/>
    <property type="match status" value="1"/>
</dbReference>
<evidence type="ECO:0000256" key="5">
    <source>
        <dbReference type="ARBA" id="ARBA00023052"/>
    </source>
</evidence>
<proteinExistence type="inferred from homology"/>
<evidence type="ECO:0000256" key="2">
    <source>
        <dbReference type="ARBA" id="ARBA00007131"/>
    </source>
</evidence>
<evidence type="ECO:0000313" key="9">
    <source>
        <dbReference type="Proteomes" id="UP000001037"/>
    </source>
</evidence>
<dbReference type="Proteomes" id="UP000001037">
    <property type="component" value="Chromosome"/>
</dbReference>
<comment type="catalytic activity">
    <reaction evidence="6">
        <text>a 2-oxocarboxylate + 2 oxidized [2Fe-2S]-[ferredoxin] + CoA = an acyl-CoA + 2 reduced [2Fe-2S]-[ferredoxin] + CO2 + H(+)</text>
        <dbReference type="Rhea" id="RHEA:42316"/>
        <dbReference type="Rhea" id="RHEA-COMP:10000"/>
        <dbReference type="Rhea" id="RHEA-COMP:10001"/>
        <dbReference type="ChEBI" id="CHEBI:15378"/>
        <dbReference type="ChEBI" id="CHEBI:16526"/>
        <dbReference type="ChEBI" id="CHEBI:33737"/>
        <dbReference type="ChEBI" id="CHEBI:33738"/>
        <dbReference type="ChEBI" id="CHEBI:35179"/>
        <dbReference type="ChEBI" id="CHEBI:57287"/>
        <dbReference type="ChEBI" id="CHEBI:58342"/>
        <dbReference type="EC" id="1.2.7.11"/>
    </reaction>
</comment>
<dbReference type="Gene3D" id="3.40.50.920">
    <property type="match status" value="1"/>
</dbReference>
<dbReference type="OrthoDB" id="6779at2157"/>
<comment type="subunit">
    <text evidence="3">Heterodimer composed of an alpha and a beta subunit.</text>
</comment>
<keyword evidence="9" id="KW-1185">Reference proteome</keyword>
<dbReference type="STRING" id="694429.Pyrfu_1471"/>
<feature type="domain" description="Transketolase-like pyrimidine-binding" evidence="7">
    <location>
        <begin position="1"/>
        <end position="166"/>
    </location>
</feature>
<dbReference type="EMBL" id="CP002838">
    <property type="protein sequence ID" value="AEM39329.1"/>
    <property type="molecule type" value="Genomic_DNA"/>
</dbReference>
<dbReference type="HOGENOM" id="CLU_009227_1_1_2"/>
<dbReference type="InterPro" id="IPR009014">
    <property type="entry name" value="Transketo_C/PFOR_II"/>
</dbReference>
<dbReference type="eggNOG" id="arCOG01051">
    <property type="taxonomic scope" value="Archaea"/>
</dbReference>
<dbReference type="GO" id="GO:0018491">
    <property type="term" value="F:2-oxobutyrate synthase activity"/>
    <property type="evidence" value="ECO:0007669"/>
    <property type="project" value="UniProtKB-ARBA"/>
</dbReference>
<name>G0EHA5_PYRF1</name>
<dbReference type="Gene3D" id="3.40.50.970">
    <property type="match status" value="1"/>
</dbReference>
<organism evidence="8 9">
    <name type="scientific">Pyrolobus fumarii (strain DSM 11204 / 1A)</name>
    <dbReference type="NCBI Taxonomy" id="694429"/>
    <lineage>
        <taxon>Archaea</taxon>
        <taxon>Thermoproteota</taxon>
        <taxon>Thermoprotei</taxon>
        <taxon>Desulfurococcales</taxon>
        <taxon>Pyrodictiaceae</taxon>
        <taxon>Pyrolobus</taxon>
    </lineage>
</organism>